<dbReference type="Gramene" id="AET2Gv20344300.5">
    <property type="protein sequence ID" value="AET2Gv20344300.5"/>
    <property type="gene ID" value="AET2Gv20344300"/>
</dbReference>
<dbReference type="EnsemblPlants" id="AET2Gv20344300.13">
    <property type="protein sequence ID" value="AET2Gv20344300.13"/>
    <property type="gene ID" value="AET2Gv20344300"/>
</dbReference>
<reference evidence="2" key="3">
    <citation type="journal article" date="2017" name="Nature">
        <title>Genome sequence of the progenitor of the wheat D genome Aegilops tauschii.</title>
        <authorList>
            <person name="Luo M.C."/>
            <person name="Gu Y.Q."/>
            <person name="Puiu D."/>
            <person name="Wang H."/>
            <person name="Twardziok S.O."/>
            <person name="Deal K.R."/>
            <person name="Huo N."/>
            <person name="Zhu T."/>
            <person name="Wang L."/>
            <person name="Wang Y."/>
            <person name="McGuire P.E."/>
            <person name="Liu S."/>
            <person name="Long H."/>
            <person name="Ramasamy R.K."/>
            <person name="Rodriguez J.C."/>
            <person name="Van S.L."/>
            <person name="Yuan L."/>
            <person name="Wang Z."/>
            <person name="Xia Z."/>
            <person name="Xiao L."/>
            <person name="Anderson O.D."/>
            <person name="Ouyang S."/>
            <person name="Liang Y."/>
            <person name="Zimin A.V."/>
            <person name="Pertea G."/>
            <person name="Qi P."/>
            <person name="Bennetzen J.L."/>
            <person name="Dai X."/>
            <person name="Dawson M.W."/>
            <person name="Muller H.G."/>
            <person name="Kugler K."/>
            <person name="Rivarola-Duarte L."/>
            <person name="Spannagl M."/>
            <person name="Mayer K.F.X."/>
            <person name="Lu F.H."/>
            <person name="Bevan M.W."/>
            <person name="Leroy P."/>
            <person name="Li P."/>
            <person name="You F.M."/>
            <person name="Sun Q."/>
            <person name="Liu Z."/>
            <person name="Lyons E."/>
            <person name="Wicker T."/>
            <person name="Salzberg S.L."/>
            <person name="Devos K.M."/>
            <person name="Dvorak J."/>
        </authorList>
    </citation>
    <scope>NUCLEOTIDE SEQUENCE [LARGE SCALE GENOMIC DNA]</scope>
    <source>
        <strain evidence="2">cv. AL8/78</strain>
    </source>
</reference>
<reference evidence="2" key="4">
    <citation type="submission" date="2019-03" db="UniProtKB">
        <authorList>
            <consortium name="EnsemblPlants"/>
        </authorList>
    </citation>
    <scope>IDENTIFICATION</scope>
</reference>
<dbReference type="Gramene" id="AET2Gv20344300.6">
    <property type="protein sequence ID" value="AET2Gv20344300.6"/>
    <property type="gene ID" value="AET2Gv20344300"/>
</dbReference>
<dbReference type="Gramene" id="AET2Gv20344300.4">
    <property type="protein sequence ID" value="AET2Gv20344300.4"/>
    <property type="gene ID" value="AET2Gv20344300"/>
</dbReference>
<evidence type="ECO:0000313" key="3">
    <source>
        <dbReference type="Proteomes" id="UP000015105"/>
    </source>
</evidence>
<name>A0A453B2L9_AEGTS</name>
<dbReference type="EnsemblPlants" id="AET2Gv20344300.7">
    <property type="protein sequence ID" value="AET2Gv20344300.7"/>
    <property type="gene ID" value="AET2Gv20344300"/>
</dbReference>
<reference evidence="3" key="1">
    <citation type="journal article" date="2014" name="Science">
        <title>Ancient hybridizations among the ancestral genomes of bread wheat.</title>
        <authorList>
            <consortium name="International Wheat Genome Sequencing Consortium,"/>
            <person name="Marcussen T."/>
            <person name="Sandve S.R."/>
            <person name="Heier L."/>
            <person name="Spannagl M."/>
            <person name="Pfeifer M."/>
            <person name="Jakobsen K.S."/>
            <person name="Wulff B.B."/>
            <person name="Steuernagel B."/>
            <person name="Mayer K.F."/>
            <person name="Olsen O.A."/>
        </authorList>
    </citation>
    <scope>NUCLEOTIDE SEQUENCE [LARGE SCALE GENOMIC DNA]</scope>
    <source>
        <strain evidence="3">cv. AL8/78</strain>
    </source>
</reference>
<accession>A0A453B2L9</accession>
<protein>
    <submittedName>
        <fullName evidence="2">Uncharacterized protein</fullName>
    </submittedName>
</protein>
<dbReference type="EnsemblPlants" id="AET2Gv20344300.6">
    <property type="protein sequence ID" value="AET2Gv20344300.6"/>
    <property type="gene ID" value="AET2Gv20344300"/>
</dbReference>
<reference evidence="3" key="2">
    <citation type="journal article" date="2017" name="Nat. Plants">
        <title>The Aegilops tauschii genome reveals multiple impacts of transposons.</title>
        <authorList>
            <person name="Zhao G."/>
            <person name="Zou C."/>
            <person name="Li K."/>
            <person name="Wang K."/>
            <person name="Li T."/>
            <person name="Gao L."/>
            <person name="Zhang X."/>
            <person name="Wang H."/>
            <person name="Yang Z."/>
            <person name="Liu X."/>
            <person name="Jiang W."/>
            <person name="Mao L."/>
            <person name="Kong X."/>
            <person name="Jiao Y."/>
            <person name="Jia J."/>
        </authorList>
    </citation>
    <scope>NUCLEOTIDE SEQUENCE [LARGE SCALE GENOMIC DNA]</scope>
    <source>
        <strain evidence="3">cv. AL8/78</strain>
    </source>
</reference>
<dbReference type="Proteomes" id="UP000015105">
    <property type="component" value="Chromosome 2D"/>
</dbReference>
<feature type="region of interest" description="Disordered" evidence="1">
    <location>
        <begin position="1"/>
        <end position="30"/>
    </location>
</feature>
<dbReference type="EnsemblPlants" id="AET2Gv20344300.5">
    <property type="protein sequence ID" value="AET2Gv20344300.5"/>
    <property type="gene ID" value="AET2Gv20344300"/>
</dbReference>
<evidence type="ECO:0000256" key="1">
    <source>
        <dbReference type="SAM" id="MobiDB-lite"/>
    </source>
</evidence>
<organism evidence="2 3">
    <name type="scientific">Aegilops tauschii subsp. strangulata</name>
    <name type="common">Goatgrass</name>
    <dbReference type="NCBI Taxonomy" id="200361"/>
    <lineage>
        <taxon>Eukaryota</taxon>
        <taxon>Viridiplantae</taxon>
        <taxon>Streptophyta</taxon>
        <taxon>Embryophyta</taxon>
        <taxon>Tracheophyta</taxon>
        <taxon>Spermatophyta</taxon>
        <taxon>Magnoliopsida</taxon>
        <taxon>Liliopsida</taxon>
        <taxon>Poales</taxon>
        <taxon>Poaceae</taxon>
        <taxon>BOP clade</taxon>
        <taxon>Pooideae</taxon>
        <taxon>Triticodae</taxon>
        <taxon>Triticeae</taxon>
        <taxon>Triticinae</taxon>
        <taxon>Aegilops</taxon>
    </lineage>
</organism>
<dbReference type="EnsemblPlants" id="AET2Gv20344300.4">
    <property type="protein sequence ID" value="AET2Gv20344300.4"/>
    <property type="gene ID" value="AET2Gv20344300"/>
</dbReference>
<dbReference type="Gramene" id="AET2Gv20344300.9">
    <property type="protein sequence ID" value="AET2Gv20344300.9"/>
    <property type="gene ID" value="AET2Gv20344300"/>
</dbReference>
<sequence>MYLGHVLATRRTTKKDWGTPAKKSTGEDGGRKAWRSLFGAKVRSVWRQVALPDFPPDKLGVCFHFLRELSGENESGQIGIDGRYGCLQYTCSNSSTAEEPNLEL</sequence>
<evidence type="ECO:0000313" key="2">
    <source>
        <dbReference type="EnsemblPlants" id="AET2Gv20344300.9"/>
    </source>
</evidence>
<dbReference type="AlphaFoldDB" id="A0A453B2L9"/>
<proteinExistence type="predicted"/>
<keyword evidence="3" id="KW-1185">Reference proteome</keyword>
<reference evidence="2" key="5">
    <citation type="journal article" date="2021" name="G3 (Bethesda)">
        <title>Aegilops tauschii genome assembly Aet v5.0 features greater sequence contiguity and improved annotation.</title>
        <authorList>
            <person name="Wang L."/>
            <person name="Zhu T."/>
            <person name="Rodriguez J.C."/>
            <person name="Deal K.R."/>
            <person name="Dubcovsky J."/>
            <person name="McGuire P.E."/>
            <person name="Lux T."/>
            <person name="Spannagl M."/>
            <person name="Mayer K.F.X."/>
            <person name="Baldrich P."/>
            <person name="Meyers B.C."/>
            <person name="Huo N."/>
            <person name="Gu Y.Q."/>
            <person name="Zhou H."/>
            <person name="Devos K.M."/>
            <person name="Bennetzen J.L."/>
            <person name="Unver T."/>
            <person name="Budak H."/>
            <person name="Gulick P.J."/>
            <person name="Galiba G."/>
            <person name="Kalapos B."/>
            <person name="Nelson D.R."/>
            <person name="Li P."/>
            <person name="You F.M."/>
            <person name="Luo M.C."/>
            <person name="Dvorak J."/>
        </authorList>
    </citation>
    <scope>NUCLEOTIDE SEQUENCE [LARGE SCALE GENOMIC DNA]</scope>
    <source>
        <strain evidence="2">cv. AL8/78</strain>
    </source>
</reference>
<dbReference type="EnsemblPlants" id="AET2Gv20344300.9">
    <property type="protein sequence ID" value="AET2Gv20344300.9"/>
    <property type="gene ID" value="AET2Gv20344300"/>
</dbReference>
<dbReference type="Gramene" id="AET2Gv20344300.13">
    <property type="protein sequence ID" value="AET2Gv20344300.13"/>
    <property type="gene ID" value="AET2Gv20344300"/>
</dbReference>
<dbReference type="Gramene" id="AET2Gv20344300.7">
    <property type="protein sequence ID" value="AET2Gv20344300.7"/>
    <property type="gene ID" value="AET2Gv20344300"/>
</dbReference>